<evidence type="ECO:0000256" key="4">
    <source>
        <dbReference type="ARBA" id="ARBA00047475"/>
    </source>
</evidence>
<comment type="subcellular location">
    <subcellularLocation>
        <location evidence="6">Membrane</location>
        <topology evidence="6">Single-pass membrane protein</topology>
    </subcellularLocation>
</comment>
<evidence type="ECO:0000313" key="8">
    <source>
        <dbReference type="Proteomes" id="UP000267096"/>
    </source>
</evidence>
<evidence type="ECO:0000256" key="6">
    <source>
        <dbReference type="RuleBase" id="RU362059"/>
    </source>
</evidence>
<dbReference type="GO" id="GO:0016020">
    <property type="term" value="C:membrane"/>
    <property type="evidence" value="ECO:0007669"/>
    <property type="project" value="UniProtKB-SubCell"/>
</dbReference>
<evidence type="ECO:0000313" key="7">
    <source>
        <dbReference type="EMBL" id="VDK24002.1"/>
    </source>
</evidence>
<dbReference type="SUPFAM" id="SSF53756">
    <property type="entry name" value="UDP-Glycosyltransferase/glycogen phosphorylase"/>
    <property type="match status" value="1"/>
</dbReference>
<dbReference type="Pfam" id="PF00201">
    <property type="entry name" value="UDPGT"/>
    <property type="match status" value="1"/>
</dbReference>
<dbReference type="Proteomes" id="UP000267096">
    <property type="component" value="Unassembled WGS sequence"/>
</dbReference>
<comment type="similarity">
    <text evidence="1 5">Belongs to the UDP-glycosyltransferase family.</text>
</comment>
<dbReference type="AlphaFoldDB" id="A0A0M3JAU1"/>
<dbReference type="EC" id="2.4.1.17" evidence="6"/>
<reference evidence="7 8" key="2">
    <citation type="submission" date="2018-11" db="EMBL/GenBank/DDBJ databases">
        <authorList>
            <consortium name="Pathogen Informatics"/>
        </authorList>
    </citation>
    <scope>NUCLEOTIDE SEQUENCE [LARGE SCALE GENOMIC DNA]</scope>
</reference>
<proteinExistence type="inferred from homology"/>
<protein>
    <recommendedName>
        <fullName evidence="6">UDP-glucuronosyltransferase</fullName>
        <ecNumber evidence="6">2.4.1.17</ecNumber>
    </recommendedName>
</protein>
<keyword evidence="8" id="KW-1185">Reference proteome</keyword>
<dbReference type="WBParaSite" id="ASIM_0000471301-mRNA-1">
    <property type="protein sequence ID" value="ASIM_0000471301-mRNA-1"/>
    <property type="gene ID" value="ASIM_0000471301"/>
</dbReference>
<evidence type="ECO:0000256" key="2">
    <source>
        <dbReference type="ARBA" id="ARBA00022676"/>
    </source>
</evidence>
<keyword evidence="3 5" id="KW-0808">Transferase</keyword>
<accession>A0A0M3JAU1</accession>
<evidence type="ECO:0000256" key="3">
    <source>
        <dbReference type="ARBA" id="ARBA00022679"/>
    </source>
</evidence>
<dbReference type="EMBL" id="UYRR01007962">
    <property type="protein sequence ID" value="VDK24002.1"/>
    <property type="molecule type" value="Genomic_DNA"/>
</dbReference>
<dbReference type="InterPro" id="IPR035595">
    <property type="entry name" value="UDP_glycos_trans_CS"/>
</dbReference>
<evidence type="ECO:0000256" key="5">
    <source>
        <dbReference type="RuleBase" id="RU003718"/>
    </source>
</evidence>
<dbReference type="GO" id="GO:0015020">
    <property type="term" value="F:glucuronosyltransferase activity"/>
    <property type="evidence" value="ECO:0007669"/>
    <property type="project" value="UniProtKB-EC"/>
</dbReference>
<dbReference type="PANTHER" id="PTHR48043">
    <property type="entry name" value="EG:EG0003.4 PROTEIN-RELATED"/>
    <property type="match status" value="1"/>
</dbReference>
<dbReference type="PROSITE" id="PS00375">
    <property type="entry name" value="UDPGT"/>
    <property type="match status" value="1"/>
</dbReference>
<dbReference type="PANTHER" id="PTHR48043:SF145">
    <property type="entry name" value="FI06409P-RELATED"/>
    <property type="match status" value="1"/>
</dbReference>
<dbReference type="Gene3D" id="3.40.50.2000">
    <property type="entry name" value="Glycogen Phosphorylase B"/>
    <property type="match status" value="1"/>
</dbReference>
<reference evidence="9" key="1">
    <citation type="submission" date="2017-02" db="UniProtKB">
        <authorList>
            <consortium name="WormBaseParasite"/>
        </authorList>
    </citation>
    <scope>IDENTIFICATION</scope>
</reference>
<dbReference type="InterPro" id="IPR002213">
    <property type="entry name" value="UDP_glucos_trans"/>
</dbReference>
<dbReference type="InterPro" id="IPR050271">
    <property type="entry name" value="UDP-glycosyltransferase"/>
</dbReference>
<dbReference type="OrthoDB" id="5835829at2759"/>
<sequence>SNEIVNIGAHCSPSKALSDDIEEFVSDPKSKGTIYIAFGTNVKWAYAPSYVIQAFKEAMLKLKEYRIIFVDDVKEMFVDLAPHIKIMKWAPQYDILRDNRTVLFIGHGGLKSLKETICGKTPTLLIPIFNEQAHNTAVAAKLGK</sequence>
<name>A0A0M3JAU1_ANISI</name>
<organism evidence="9">
    <name type="scientific">Anisakis simplex</name>
    <name type="common">Herring worm</name>
    <dbReference type="NCBI Taxonomy" id="6269"/>
    <lineage>
        <taxon>Eukaryota</taxon>
        <taxon>Metazoa</taxon>
        <taxon>Ecdysozoa</taxon>
        <taxon>Nematoda</taxon>
        <taxon>Chromadorea</taxon>
        <taxon>Rhabditida</taxon>
        <taxon>Spirurina</taxon>
        <taxon>Ascaridomorpha</taxon>
        <taxon>Ascaridoidea</taxon>
        <taxon>Anisakidae</taxon>
        <taxon>Anisakis</taxon>
        <taxon>Anisakis simplex complex</taxon>
    </lineage>
</organism>
<comment type="catalytic activity">
    <reaction evidence="4 6">
        <text>glucuronate acceptor + UDP-alpha-D-glucuronate = acceptor beta-D-glucuronoside + UDP + H(+)</text>
        <dbReference type="Rhea" id="RHEA:21032"/>
        <dbReference type="ChEBI" id="CHEBI:15378"/>
        <dbReference type="ChEBI" id="CHEBI:58052"/>
        <dbReference type="ChEBI" id="CHEBI:58223"/>
        <dbReference type="ChEBI" id="CHEBI:132367"/>
        <dbReference type="ChEBI" id="CHEBI:132368"/>
        <dbReference type="EC" id="2.4.1.17"/>
    </reaction>
</comment>
<evidence type="ECO:0000313" key="9">
    <source>
        <dbReference type="WBParaSite" id="ASIM_0000471301-mRNA-1"/>
    </source>
</evidence>
<evidence type="ECO:0000256" key="1">
    <source>
        <dbReference type="ARBA" id="ARBA00009995"/>
    </source>
</evidence>
<keyword evidence="2 5" id="KW-0328">Glycosyltransferase</keyword>
<gene>
    <name evidence="7" type="ORF">ASIM_LOCUS4522</name>
</gene>